<feature type="region of interest" description="Disordered" evidence="1">
    <location>
        <begin position="201"/>
        <end position="238"/>
    </location>
</feature>
<evidence type="ECO:0000313" key="4">
    <source>
        <dbReference type="EMBL" id="MCI4676397.1"/>
    </source>
</evidence>
<proteinExistence type="predicted"/>
<evidence type="ECO:0000256" key="1">
    <source>
        <dbReference type="SAM" id="MobiDB-lite"/>
    </source>
</evidence>
<dbReference type="Proteomes" id="UP001139068">
    <property type="component" value="Unassembled WGS sequence"/>
</dbReference>
<keyword evidence="2" id="KW-0812">Transmembrane</keyword>
<protein>
    <submittedName>
        <fullName evidence="4">Zf-HC2 domain-containing protein</fullName>
    </submittedName>
</protein>
<dbReference type="Pfam" id="PF13490">
    <property type="entry name" value="zf-HC2"/>
    <property type="match status" value="1"/>
</dbReference>
<evidence type="ECO:0000256" key="2">
    <source>
        <dbReference type="SAM" id="Phobius"/>
    </source>
</evidence>
<feature type="transmembrane region" description="Helical" evidence="2">
    <location>
        <begin position="85"/>
        <end position="104"/>
    </location>
</feature>
<dbReference type="EMBL" id="JAIVFL010000001">
    <property type="protein sequence ID" value="MCI4676397.1"/>
    <property type="molecule type" value="Genomic_DNA"/>
</dbReference>
<feature type="domain" description="Putative zinc-finger" evidence="3">
    <location>
        <begin position="3"/>
        <end position="37"/>
    </location>
</feature>
<name>A0ABS9YZ81_9MYCO</name>
<keyword evidence="2" id="KW-1133">Transmembrane helix</keyword>
<gene>
    <name evidence="4" type="ORF">K9U37_16545</name>
</gene>
<keyword evidence="2" id="KW-0472">Membrane</keyword>
<accession>A0ABS9YZ81</accession>
<reference evidence="4" key="1">
    <citation type="journal article" date="2022" name="ISME J.">
        <title>Identification of active gaseous-alkane degraders at natural gas seeps.</title>
        <authorList>
            <person name="Farhan Ul Haque M."/>
            <person name="Hernandez M."/>
            <person name="Crombie A.T."/>
            <person name="Murrell J.C."/>
        </authorList>
    </citation>
    <scope>NUCLEOTIDE SEQUENCE</scope>
    <source>
        <strain evidence="4">ANDR5</strain>
    </source>
</reference>
<dbReference type="RefSeq" id="WP_243072593.1">
    <property type="nucleotide sequence ID" value="NZ_JAIVFL010000001.1"/>
</dbReference>
<evidence type="ECO:0000313" key="5">
    <source>
        <dbReference type="Proteomes" id="UP001139068"/>
    </source>
</evidence>
<comment type="caution">
    <text evidence="4">The sequence shown here is derived from an EMBL/GenBank/DDBJ whole genome shotgun (WGS) entry which is preliminary data.</text>
</comment>
<sequence>MDCDIAREALSARIDGEREPVPAPRVDEHLATCEPCRDWYAAAVDQTQLLRRLAGRSQVAAVATPDQPPRHRSTPGSAALWRRRALGLIGAAQLVLAVAQGFGANVGTSAGHHAMMSGHLLNESTAWSAALGVVMVIAAMRPAAAAGLAGVLAVFTTVLAVYVVNDALSGAVSLDRILSHLPVLLGTVLALLVWRDVRSPGPQPRSDALPVTDDVVLPDNASRGRRRGHLYPTDGSAA</sequence>
<organism evidence="4 5">
    <name type="scientific">Candidatus Mycolicibacterium alkanivorans</name>
    <dbReference type="NCBI Taxonomy" id="2954114"/>
    <lineage>
        <taxon>Bacteria</taxon>
        <taxon>Bacillati</taxon>
        <taxon>Actinomycetota</taxon>
        <taxon>Actinomycetes</taxon>
        <taxon>Mycobacteriales</taxon>
        <taxon>Mycobacteriaceae</taxon>
        <taxon>Mycolicibacterium</taxon>
    </lineage>
</organism>
<feature type="transmembrane region" description="Helical" evidence="2">
    <location>
        <begin position="147"/>
        <end position="165"/>
    </location>
</feature>
<dbReference type="InterPro" id="IPR027383">
    <property type="entry name" value="Znf_put"/>
</dbReference>
<evidence type="ECO:0000259" key="3">
    <source>
        <dbReference type="Pfam" id="PF13490"/>
    </source>
</evidence>
<keyword evidence="5" id="KW-1185">Reference proteome</keyword>
<feature type="transmembrane region" description="Helical" evidence="2">
    <location>
        <begin position="177"/>
        <end position="194"/>
    </location>
</feature>